<dbReference type="GO" id="GO:0009002">
    <property type="term" value="F:serine-type D-Ala-D-Ala carboxypeptidase activity"/>
    <property type="evidence" value="ECO:0007669"/>
    <property type="project" value="InterPro"/>
</dbReference>
<protein>
    <submittedName>
        <fullName evidence="12">D-alanyl-D-alanine carboxypeptidase</fullName>
    </submittedName>
</protein>
<evidence type="ECO:0000259" key="11">
    <source>
        <dbReference type="Pfam" id="PF00768"/>
    </source>
</evidence>
<evidence type="ECO:0000313" key="13">
    <source>
        <dbReference type="Proteomes" id="UP000826793"/>
    </source>
</evidence>
<keyword evidence="4" id="KW-0378">Hydrolase</keyword>
<evidence type="ECO:0000256" key="10">
    <source>
        <dbReference type="RuleBase" id="RU004016"/>
    </source>
</evidence>
<keyword evidence="12" id="KW-0121">Carboxypeptidase</keyword>
<sequence>MLVKRIKRWAGILCWMGVFLGACGGWARAAQPAVSAESAVVLLADTGAVLYEKEAHTPRPMASTTKIMTALLTLEAGQELGNPVVEITEEMVAVEGSSMGLLPGDRVTLEGLAAGMLLASGNDAANGAALYLDGSLEQFAERMNARAADLGMEDTWFVTPSGLDGVSPEGREHVSTAYDMALLAQEALKNPSFQRLCSSVRATVHMEDPERSLTLTNHNRLLTQYQGCVGVKTGFTKKAGRCLVSAAQRDGALLVAVTLHAPDDWNDHALLLDYGFSQVRTVSLDEEIPSLSLPVVGSEAESVSVSCSGEGTSVALGPQDVLERRVYGPAFLYAPIHLGDCVGQVRWYVGDRCVAQKDLTAQEEAPLSSEKDV</sequence>
<evidence type="ECO:0000256" key="3">
    <source>
        <dbReference type="ARBA" id="ARBA00022729"/>
    </source>
</evidence>
<evidence type="ECO:0000256" key="8">
    <source>
        <dbReference type="PIRSR" id="PIRSR618044-1"/>
    </source>
</evidence>
<reference evidence="12" key="1">
    <citation type="journal article" date="2021" name="PeerJ">
        <title>Extensive microbial diversity within the chicken gut microbiome revealed by metagenomics and culture.</title>
        <authorList>
            <person name="Gilroy R."/>
            <person name="Ravi A."/>
            <person name="Getino M."/>
            <person name="Pursley I."/>
            <person name="Horton D.L."/>
            <person name="Alikhan N.F."/>
            <person name="Baker D."/>
            <person name="Gharbi K."/>
            <person name="Hall N."/>
            <person name="Watson M."/>
            <person name="Adriaenssens E.M."/>
            <person name="Foster-Nyarko E."/>
            <person name="Jarju S."/>
            <person name="Secka A."/>
            <person name="Antonio M."/>
            <person name="Oren A."/>
            <person name="Chaudhuri R.R."/>
            <person name="La Ragione R."/>
            <person name="Hildebrand F."/>
            <person name="Pallen M.J."/>
        </authorList>
    </citation>
    <scope>NUCLEOTIDE SEQUENCE</scope>
    <source>
        <strain evidence="12">CHK185-1770</strain>
    </source>
</reference>
<dbReference type="InterPro" id="IPR001967">
    <property type="entry name" value="Peptidase_S11_N"/>
</dbReference>
<dbReference type="Gene3D" id="3.40.710.10">
    <property type="entry name" value="DD-peptidase/beta-lactamase superfamily"/>
    <property type="match status" value="1"/>
</dbReference>
<dbReference type="InterPro" id="IPR015956">
    <property type="entry name" value="Peniciliin-bd_prot_C_sf"/>
</dbReference>
<dbReference type="Pfam" id="PF00768">
    <property type="entry name" value="Peptidase_S11"/>
    <property type="match status" value="1"/>
</dbReference>
<keyword evidence="3" id="KW-0732">Signal</keyword>
<feature type="domain" description="Peptidase S11 D-alanyl-D-alanine carboxypeptidase A N-terminal" evidence="11">
    <location>
        <begin position="28"/>
        <end position="262"/>
    </location>
</feature>
<dbReference type="GO" id="GO:0009252">
    <property type="term" value="P:peptidoglycan biosynthetic process"/>
    <property type="evidence" value="ECO:0007669"/>
    <property type="project" value="UniProtKB-KW"/>
</dbReference>
<dbReference type="GO" id="GO:0006508">
    <property type="term" value="P:proteolysis"/>
    <property type="evidence" value="ECO:0007669"/>
    <property type="project" value="InterPro"/>
</dbReference>
<comment type="similarity">
    <text evidence="2 10">Belongs to the peptidase S11 family.</text>
</comment>
<proteinExistence type="inferred from homology"/>
<feature type="active site" description="Proton acceptor" evidence="8">
    <location>
        <position position="66"/>
    </location>
</feature>
<evidence type="ECO:0000256" key="1">
    <source>
        <dbReference type="ARBA" id="ARBA00003217"/>
    </source>
</evidence>
<feature type="binding site" evidence="9">
    <location>
        <position position="232"/>
    </location>
    <ligand>
        <name>substrate</name>
    </ligand>
</feature>
<dbReference type="AlphaFoldDB" id="A0A9D2SEX4"/>
<dbReference type="SUPFAM" id="SSF69189">
    <property type="entry name" value="Penicillin-binding protein associated domain"/>
    <property type="match status" value="1"/>
</dbReference>
<dbReference type="GO" id="GO:0071555">
    <property type="term" value="P:cell wall organization"/>
    <property type="evidence" value="ECO:0007669"/>
    <property type="project" value="UniProtKB-KW"/>
</dbReference>
<evidence type="ECO:0000256" key="7">
    <source>
        <dbReference type="ARBA" id="ARBA00023316"/>
    </source>
</evidence>
<dbReference type="PROSITE" id="PS51257">
    <property type="entry name" value="PROKAR_LIPOPROTEIN"/>
    <property type="match status" value="1"/>
</dbReference>
<feature type="active site" description="Acyl-ester intermediate" evidence="8">
    <location>
        <position position="63"/>
    </location>
</feature>
<keyword evidence="7" id="KW-0961">Cell wall biogenesis/degradation</keyword>
<reference evidence="12" key="2">
    <citation type="submission" date="2021-04" db="EMBL/GenBank/DDBJ databases">
        <authorList>
            <person name="Gilroy R."/>
        </authorList>
    </citation>
    <scope>NUCLEOTIDE SEQUENCE</scope>
    <source>
        <strain evidence="12">CHK185-1770</strain>
    </source>
</reference>
<dbReference type="InterPro" id="IPR018044">
    <property type="entry name" value="Peptidase_S11"/>
</dbReference>
<dbReference type="PANTHER" id="PTHR21581:SF33">
    <property type="entry name" value="D-ALANYL-D-ALANINE CARBOXYPEPTIDASE DACB"/>
    <property type="match status" value="1"/>
</dbReference>
<keyword evidence="12" id="KW-0645">Protease</keyword>
<evidence type="ECO:0000313" key="12">
    <source>
        <dbReference type="EMBL" id="HJB98205.1"/>
    </source>
</evidence>
<evidence type="ECO:0000256" key="9">
    <source>
        <dbReference type="PIRSR" id="PIRSR618044-2"/>
    </source>
</evidence>
<evidence type="ECO:0000256" key="6">
    <source>
        <dbReference type="ARBA" id="ARBA00022984"/>
    </source>
</evidence>
<dbReference type="EMBL" id="DWXG01000049">
    <property type="protein sequence ID" value="HJB98205.1"/>
    <property type="molecule type" value="Genomic_DNA"/>
</dbReference>
<accession>A0A9D2SEX4</accession>
<name>A0A9D2SEX4_9FIRM</name>
<evidence type="ECO:0000256" key="5">
    <source>
        <dbReference type="ARBA" id="ARBA00022960"/>
    </source>
</evidence>
<feature type="active site" evidence="8">
    <location>
        <position position="120"/>
    </location>
</feature>
<dbReference type="InterPro" id="IPR012338">
    <property type="entry name" value="Beta-lactam/transpept-like"/>
</dbReference>
<comment type="caution">
    <text evidence="12">The sequence shown here is derived from an EMBL/GenBank/DDBJ whole genome shotgun (WGS) entry which is preliminary data.</text>
</comment>
<dbReference type="PRINTS" id="PR00725">
    <property type="entry name" value="DADACBPTASE1"/>
</dbReference>
<dbReference type="PANTHER" id="PTHR21581">
    <property type="entry name" value="D-ALANYL-D-ALANINE CARBOXYPEPTIDASE"/>
    <property type="match status" value="1"/>
</dbReference>
<evidence type="ECO:0000256" key="2">
    <source>
        <dbReference type="ARBA" id="ARBA00007164"/>
    </source>
</evidence>
<dbReference type="Proteomes" id="UP000826793">
    <property type="component" value="Unassembled WGS sequence"/>
</dbReference>
<keyword evidence="6" id="KW-0573">Peptidoglycan synthesis</keyword>
<gene>
    <name evidence="12" type="ORF">H9710_06460</name>
</gene>
<keyword evidence="5" id="KW-0133">Cell shape</keyword>
<dbReference type="SUPFAM" id="SSF56601">
    <property type="entry name" value="beta-lactamase/transpeptidase-like"/>
    <property type="match status" value="1"/>
</dbReference>
<dbReference type="GO" id="GO:0008360">
    <property type="term" value="P:regulation of cell shape"/>
    <property type="evidence" value="ECO:0007669"/>
    <property type="project" value="UniProtKB-KW"/>
</dbReference>
<organism evidence="12 13">
    <name type="scientific">Candidatus Acutalibacter pullicola</name>
    <dbReference type="NCBI Taxonomy" id="2838417"/>
    <lineage>
        <taxon>Bacteria</taxon>
        <taxon>Bacillati</taxon>
        <taxon>Bacillota</taxon>
        <taxon>Clostridia</taxon>
        <taxon>Eubacteriales</taxon>
        <taxon>Acutalibacteraceae</taxon>
        <taxon>Acutalibacter</taxon>
    </lineage>
</organism>
<comment type="function">
    <text evidence="1">Removes C-terminal D-alanyl residues from sugar-peptide cell wall precursors.</text>
</comment>
<evidence type="ECO:0000256" key="4">
    <source>
        <dbReference type="ARBA" id="ARBA00022801"/>
    </source>
</evidence>